<organism evidence="2 3">
    <name type="scientific">Deinococcus caeni</name>
    <dbReference type="NCBI Taxonomy" id="569127"/>
    <lineage>
        <taxon>Bacteria</taxon>
        <taxon>Thermotogati</taxon>
        <taxon>Deinococcota</taxon>
        <taxon>Deinococci</taxon>
        <taxon>Deinococcales</taxon>
        <taxon>Deinococcaceae</taxon>
        <taxon>Deinococcus</taxon>
    </lineage>
</organism>
<gene>
    <name evidence="2" type="ORF">Dcae01_00396</name>
</gene>
<dbReference type="EMBL" id="BAABQU010000003">
    <property type="protein sequence ID" value="GAA5438902.1"/>
    <property type="molecule type" value="Genomic_DNA"/>
</dbReference>
<name>A0ABP9UF47_9DEIO</name>
<proteinExistence type="predicted"/>
<accession>A0ABP9UF47</accession>
<protein>
    <submittedName>
        <fullName evidence="2">Uncharacterized protein</fullName>
    </submittedName>
</protein>
<feature type="signal peptide" evidence="1">
    <location>
        <begin position="1"/>
        <end position="23"/>
    </location>
</feature>
<comment type="caution">
    <text evidence="2">The sequence shown here is derived from an EMBL/GenBank/DDBJ whole genome shotgun (WGS) entry which is preliminary data.</text>
</comment>
<feature type="chain" id="PRO_5045432755" evidence="1">
    <location>
        <begin position="24"/>
        <end position="269"/>
    </location>
</feature>
<evidence type="ECO:0000313" key="3">
    <source>
        <dbReference type="Proteomes" id="UP001423409"/>
    </source>
</evidence>
<reference evidence="2 3" key="1">
    <citation type="submission" date="2024-02" db="EMBL/GenBank/DDBJ databases">
        <title>Deinococcus caeni NBRC 101312.</title>
        <authorList>
            <person name="Ichikawa N."/>
            <person name="Katano-Makiyama Y."/>
            <person name="Hidaka K."/>
        </authorList>
    </citation>
    <scope>NUCLEOTIDE SEQUENCE [LARGE SCALE GENOMIC DNA]</scope>
    <source>
        <strain evidence="2 3">NBRC 101312</strain>
    </source>
</reference>
<evidence type="ECO:0000256" key="1">
    <source>
        <dbReference type="SAM" id="SignalP"/>
    </source>
</evidence>
<dbReference type="RefSeq" id="WP_345441218.1">
    <property type="nucleotide sequence ID" value="NZ_BAABQU010000003.1"/>
</dbReference>
<dbReference type="Proteomes" id="UP001423409">
    <property type="component" value="Unassembled WGS sequence"/>
</dbReference>
<evidence type="ECO:0000313" key="2">
    <source>
        <dbReference type="EMBL" id="GAA5438902.1"/>
    </source>
</evidence>
<keyword evidence="3" id="KW-1185">Reference proteome</keyword>
<sequence>MSSHRVHLAAALLLSFLPVASGAGFTEASFAQVGAGGWQPVRFWCDTPERVLALSGAGAGPGTLTQWVGGVRSQVAVTVGADDAGAGQVYTPLTFAGRSAPAPGFFVHSSNVQNVQDPAYRLTRVSGFRVPAGSFRCRYMPQAAVLAATARHTVIVWEAGGRVTYASRNRDGTPGVQLTGGAHVTGGGRDEYRWNRGGYAYVLVVGTARAPGGELRVERAGRVLIRTPIEWAAKPVQSERMRVGGKRVPDVEPAIRCGSGLLAKQTESV</sequence>
<keyword evidence="1" id="KW-0732">Signal</keyword>